<evidence type="ECO:0000256" key="2">
    <source>
        <dbReference type="SAM" id="SignalP"/>
    </source>
</evidence>
<feature type="chain" id="PRO_5001728999" evidence="2">
    <location>
        <begin position="23"/>
        <end position="254"/>
    </location>
</feature>
<accession>A0A077ZW58</accession>
<dbReference type="AlphaFoldDB" id="A0A077ZW58"/>
<reference evidence="3 4" key="1">
    <citation type="submission" date="2014-06" db="EMBL/GenBank/DDBJ databases">
        <authorList>
            <person name="Swart Estienne"/>
        </authorList>
    </citation>
    <scope>NUCLEOTIDE SEQUENCE [LARGE SCALE GENOMIC DNA]</scope>
    <source>
        <strain evidence="3 4">130c</strain>
    </source>
</reference>
<sequence>MKTSQYLFITAILVILLESSQAVKTNAQKTKLSQSLSFIKTKLASRNQDNSTNSTDSNGDSESNSTNSNDDLPVSCPNGPYNLDEYDQEIFDNLVDDAWQVVLDYGLYTYDQEDTFREEAVDSLQEICYYVQFETFVNETREALNYLRQANQTLVQWTPSAEDLKQVDKLVAQYLVELLLVKEKEIRTLAESLTNSSRNENEFNSSVSYLETQVKNKIDELNGYYSGSQYKAQTKNTIKRAQVKNFWDNVVAKE</sequence>
<dbReference type="InParanoid" id="A0A077ZW58"/>
<keyword evidence="2" id="KW-0732">Signal</keyword>
<evidence type="ECO:0000313" key="4">
    <source>
        <dbReference type="Proteomes" id="UP000039865"/>
    </source>
</evidence>
<evidence type="ECO:0000256" key="1">
    <source>
        <dbReference type="SAM" id="MobiDB-lite"/>
    </source>
</evidence>
<feature type="region of interest" description="Disordered" evidence="1">
    <location>
        <begin position="47"/>
        <end position="79"/>
    </location>
</feature>
<organism evidence="3 4">
    <name type="scientific">Stylonychia lemnae</name>
    <name type="common">Ciliate</name>
    <dbReference type="NCBI Taxonomy" id="5949"/>
    <lineage>
        <taxon>Eukaryota</taxon>
        <taxon>Sar</taxon>
        <taxon>Alveolata</taxon>
        <taxon>Ciliophora</taxon>
        <taxon>Intramacronucleata</taxon>
        <taxon>Spirotrichea</taxon>
        <taxon>Stichotrichia</taxon>
        <taxon>Sporadotrichida</taxon>
        <taxon>Oxytrichidae</taxon>
        <taxon>Stylonychinae</taxon>
        <taxon>Stylonychia</taxon>
    </lineage>
</organism>
<evidence type="ECO:0000313" key="3">
    <source>
        <dbReference type="EMBL" id="CDW74104.1"/>
    </source>
</evidence>
<gene>
    <name evidence="3" type="primary">Contig13069.g13937</name>
    <name evidence="3" type="ORF">STYLEM_3097</name>
</gene>
<dbReference type="EMBL" id="CCKQ01002999">
    <property type="protein sequence ID" value="CDW74104.1"/>
    <property type="molecule type" value="Genomic_DNA"/>
</dbReference>
<name>A0A077ZW58_STYLE</name>
<dbReference type="Proteomes" id="UP000039865">
    <property type="component" value="Unassembled WGS sequence"/>
</dbReference>
<feature type="compositionally biased region" description="Low complexity" evidence="1">
    <location>
        <begin position="47"/>
        <end position="71"/>
    </location>
</feature>
<feature type="signal peptide" evidence="2">
    <location>
        <begin position="1"/>
        <end position="22"/>
    </location>
</feature>
<protein>
    <submittedName>
        <fullName evidence="3">Uncharacterized protein</fullName>
    </submittedName>
</protein>
<keyword evidence="4" id="KW-1185">Reference proteome</keyword>
<proteinExistence type="predicted"/>